<comment type="subcellular location">
    <subcellularLocation>
        <location evidence="1">Cytoplasm</location>
    </subcellularLocation>
</comment>
<gene>
    <name evidence="11" type="primary">RvY_12367</name>
    <name evidence="11" type="synonym">RvY_12367.1</name>
    <name evidence="11" type="ORF">RvY_12367-1</name>
</gene>
<feature type="compositionally biased region" description="Basic and acidic residues" evidence="8">
    <location>
        <begin position="234"/>
        <end position="244"/>
    </location>
</feature>
<evidence type="ECO:0000259" key="10">
    <source>
        <dbReference type="PROSITE" id="PS50081"/>
    </source>
</evidence>
<dbReference type="GO" id="GO:0008270">
    <property type="term" value="F:zinc ion binding"/>
    <property type="evidence" value="ECO:0007669"/>
    <property type="project" value="UniProtKB-KW"/>
</dbReference>
<dbReference type="STRING" id="947166.A0A1D1VJ88"/>
<dbReference type="InterPro" id="IPR035899">
    <property type="entry name" value="DBL_dom_sf"/>
</dbReference>
<feature type="coiled-coil region" evidence="7">
    <location>
        <begin position="1207"/>
        <end position="1304"/>
    </location>
</feature>
<feature type="region of interest" description="Disordered" evidence="8">
    <location>
        <begin position="1078"/>
        <end position="1131"/>
    </location>
</feature>
<dbReference type="SMART" id="SM00109">
    <property type="entry name" value="C1"/>
    <property type="match status" value="1"/>
</dbReference>
<feature type="compositionally biased region" description="Basic residues" evidence="8">
    <location>
        <begin position="1526"/>
        <end position="1539"/>
    </location>
</feature>
<evidence type="ECO:0000256" key="5">
    <source>
        <dbReference type="ARBA" id="ARBA00022771"/>
    </source>
</evidence>
<feature type="compositionally biased region" description="Basic and acidic residues" evidence="8">
    <location>
        <begin position="256"/>
        <end position="265"/>
    </location>
</feature>
<feature type="compositionally biased region" description="Polar residues" evidence="8">
    <location>
        <begin position="1092"/>
        <end position="1103"/>
    </location>
</feature>
<dbReference type="EMBL" id="BDGG01000007">
    <property type="protein sequence ID" value="GAV01695.1"/>
    <property type="molecule type" value="Genomic_DNA"/>
</dbReference>
<evidence type="ECO:0000256" key="7">
    <source>
        <dbReference type="SAM" id="Coils"/>
    </source>
</evidence>
<dbReference type="PANTHER" id="PTHR13944:SF21">
    <property type="entry name" value="CYSTS, ISOFORM C"/>
    <property type="match status" value="1"/>
</dbReference>
<dbReference type="PROSITE" id="PS50010">
    <property type="entry name" value="DH_2"/>
    <property type="match status" value="1"/>
</dbReference>
<dbReference type="InterPro" id="IPR011993">
    <property type="entry name" value="PH-like_dom_sf"/>
</dbReference>
<dbReference type="Gene3D" id="3.30.60.20">
    <property type="match status" value="1"/>
</dbReference>
<dbReference type="Gene3D" id="2.30.29.30">
    <property type="entry name" value="Pleckstrin-homology domain (PH domain)/Phosphotyrosine-binding domain (PTB)"/>
    <property type="match status" value="1"/>
</dbReference>
<evidence type="ECO:0000313" key="11">
    <source>
        <dbReference type="EMBL" id="GAV01695.1"/>
    </source>
</evidence>
<feature type="region of interest" description="Disordered" evidence="8">
    <location>
        <begin position="1350"/>
        <end position="1391"/>
    </location>
</feature>
<reference evidence="11 12" key="1">
    <citation type="journal article" date="2016" name="Nat. Commun.">
        <title>Extremotolerant tardigrade genome and improved radiotolerance of human cultured cells by tardigrade-unique protein.</title>
        <authorList>
            <person name="Hashimoto T."/>
            <person name="Horikawa D.D."/>
            <person name="Saito Y."/>
            <person name="Kuwahara H."/>
            <person name="Kozuka-Hata H."/>
            <person name="Shin-I T."/>
            <person name="Minakuchi Y."/>
            <person name="Ohishi K."/>
            <person name="Motoyama A."/>
            <person name="Aizu T."/>
            <person name="Enomoto A."/>
            <person name="Kondo K."/>
            <person name="Tanaka S."/>
            <person name="Hara Y."/>
            <person name="Koshikawa S."/>
            <person name="Sagara H."/>
            <person name="Miura T."/>
            <person name="Yokobori S."/>
            <person name="Miyagawa K."/>
            <person name="Suzuki Y."/>
            <person name="Kubo T."/>
            <person name="Oyama M."/>
            <person name="Kohara Y."/>
            <person name="Fujiyama A."/>
            <person name="Arakawa K."/>
            <person name="Katayama T."/>
            <person name="Toyoda A."/>
            <person name="Kunieda T."/>
        </authorList>
    </citation>
    <scope>NUCLEOTIDE SEQUENCE [LARGE SCALE GENOMIC DNA]</scope>
    <source>
        <strain evidence="11 12">YOKOZUNA-1</strain>
    </source>
</reference>
<accession>A0A1D1VJ88</accession>
<dbReference type="CDD" id="cd00160">
    <property type="entry name" value="RhoGEF"/>
    <property type="match status" value="1"/>
</dbReference>
<feature type="region of interest" description="Disordered" evidence="8">
    <location>
        <begin position="381"/>
        <end position="514"/>
    </location>
</feature>
<keyword evidence="7" id="KW-0175">Coiled coil</keyword>
<evidence type="ECO:0000256" key="4">
    <source>
        <dbReference type="ARBA" id="ARBA00022723"/>
    </source>
</evidence>
<evidence type="ECO:0000259" key="9">
    <source>
        <dbReference type="PROSITE" id="PS50010"/>
    </source>
</evidence>
<evidence type="ECO:0000256" key="2">
    <source>
        <dbReference type="ARBA" id="ARBA00022490"/>
    </source>
</evidence>
<evidence type="ECO:0000313" key="12">
    <source>
        <dbReference type="Proteomes" id="UP000186922"/>
    </source>
</evidence>
<feature type="region of interest" description="Disordered" evidence="8">
    <location>
        <begin position="1146"/>
        <end position="1172"/>
    </location>
</feature>
<dbReference type="SUPFAM" id="SSF48065">
    <property type="entry name" value="DBL homology domain (DH-domain)"/>
    <property type="match status" value="1"/>
</dbReference>
<dbReference type="GO" id="GO:0035023">
    <property type="term" value="P:regulation of Rho protein signal transduction"/>
    <property type="evidence" value="ECO:0007669"/>
    <property type="project" value="TreeGrafter"/>
</dbReference>
<keyword evidence="4" id="KW-0479">Metal-binding</keyword>
<comment type="caution">
    <text evidence="11">The sequence shown here is derived from an EMBL/GenBank/DDBJ whole genome shotgun (WGS) entry which is preliminary data.</text>
</comment>
<feature type="domain" description="Phorbol-ester/DAG-type" evidence="10">
    <location>
        <begin position="323"/>
        <end position="370"/>
    </location>
</feature>
<evidence type="ECO:0000256" key="6">
    <source>
        <dbReference type="ARBA" id="ARBA00022833"/>
    </source>
</evidence>
<dbReference type="InterPro" id="IPR046349">
    <property type="entry name" value="C1-like_sf"/>
</dbReference>
<dbReference type="CDD" id="cd20815">
    <property type="entry name" value="C1_p190RhoGEF-like"/>
    <property type="match status" value="1"/>
</dbReference>
<dbReference type="PROSITE" id="PS00479">
    <property type="entry name" value="ZF_DAG_PE_1"/>
    <property type="match status" value="1"/>
</dbReference>
<dbReference type="Proteomes" id="UP000186922">
    <property type="component" value="Unassembled WGS sequence"/>
</dbReference>
<evidence type="ECO:0008006" key="13">
    <source>
        <dbReference type="Google" id="ProtNLM"/>
    </source>
</evidence>
<proteinExistence type="predicted"/>
<feature type="compositionally biased region" description="Polar residues" evidence="8">
    <location>
        <begin position="460"/>
        <end position="488"/>
    </location>
</feature>
<dbReference type="Gene3D" id="1.20.900.10">
    <property type="entry name" value="Dbl homology (DH) domain"/>
    <property type="match status" value="1"/>
</dbReference>
<dbReference type="InterPro" id="IPR041020">
    <property type="entry name" value="PH_16"/>
</dbReference>
<dbReference type="PROSITE" id="PS50081">
    <property type="entry name" value="ZF_DAG_PE_2"/>
    <property type="match status" value="1"/>
</dbReference>
<dbReference type="OrthoDB" id="28045at2759"/>
<dbReference type="Pfam" id="PF00621">
    <property type="entry name" value="RhoGEF"/>
    <property type="match status" value="1"/>
</dbReference>
<dbReference type="InterPro" id="IPR000219">
    <property type="entry name" value="DH_dom"/>
</dbReference>
<dbReference type="PANTHER" id="PTHR13944">
    <property type="entry name" value="AGAP007712-PA"/>
    <property type="match status" value="1"/>
</dbReference>
<dbReference type="InterPro" id="IPR002219">
    <property type="entry name" value="PKC_DAG/PE"/>
</dbReference>
<dbReference type="GO" id="GO:0005085">
    <property type="term" value="F:guanyl-nucleotide exchange factor activity"/>
    <property type="evidence" value="ECO:0007669"/>
    <property type="project" value="InterPro"/>
</dbReference>
<keyword evidence="5" id="KW-0863">Zinc-finger</keyword>
<feature type="compositionally biased region" description="Polar residues" evidence="8">
    <location>
        <begin position="270"/>
        <end position="280"/>
    </location>
</feature>
<dbReference type="Pfam" id="PF17838">
    <property type="entry name" value="PH_16"/>
    <property type="match status" value="1"/>
</dbReference>
<feature type="compositionally biased region" description="Low complexity" evidence="8">
    <location>
        <begin position="1159"/>
        <end position="1172"/>
    </location>
</feature>
<feature type="domain" description="DH" evidence="9">
    <location>
        <begin position="561"/>
        <end position="750"/>
    </location>
</feature>
<organism evidence="11 12">
    <name type="scientific">Ramazzottius varieornatus</name>
    <name type="common">Water bear</name>
    <name type="synonym">Tardigrade</name>
    <dbReference type="NCBI Taxonomy" id="947166"/>
    <lineage>
        <taxon>Eukaryota</taxon>
        <taxon>Metazoa</taxon>
        <taxon>Ecdysozoa</taxon>
        <taxon>Tardigrada</taxon>
        <taxon>Eutardigrada</taxon>
        <taxon>Parachela</taxon>
        <taxon>Hypsibioidea</taxon>
        <taxon>Ramazzottiidae</taxon>
        <taxon>Ramazzottius</taxon>
    </lineage>
</organism>
<keyword evidence="12" id="KW-1185">Reference proteome</keyword>
<dbReference type="SUPFAM" id="SSF57889">
    <property type="entry name" value="Cysteine-rich domain"/>
    <property type="match status" value="1"/>
</dbReference>
<evidence type="ECO:0000256" key="3">
    <source>
        <dbReference type="ARBA" id="ARBA00022553"/>
    </source>
</evidence>
<feature type="region of interest" description="Disordered" evidence="8">
    <location>
        <begin position="1421"/>
        <end position="1452"/>
    </location>
</feature>
<dbReference type="InterPro" id="IPR051632">
    <property type="entry name" value="Rho_GEF"/>
</dbReference>
<evidence type="ECO:0000256" key="8">
    <source>
        <dbReference type="SAM" id="MobiDB-lite"/>
    </source>
</evidence>
<dbReference type="GO" id="GO:0005737">
    <property type="term" value="C:cytoplasm"/>
    <property type="evidence" value="ECO:0007669"/>
    <property type="project" value="UniProtKB-SubCell"/>
</dbReference>
<evidence type="ECO:0000256" key="1">
    <source>
        <dbReference type="ARBA" id="ARBA00004496"/>
    </source>
</evidence>
<feature type="region of interest" description="Disordered" evidence="8">
    <location>
        <begin position="1475"/>
        <end position="1539"/>
    </location>
</feature>
<dbReference type="SMART" id="SM00325">
    <property type="entry name" value="RhoGEF"/>
    <property type="match status" value="1"/>
</dbReference>
<keyword evidence="2" id="KW-0963">Cytoplasm</keyword>
<feature type="region of interest" description="Disordered" evidence="8">
    <location>
        <begin position="232"/>
        <end position="291"/>
    </location>
</feature>
<sequence>MEAWSQEVLEATVVIKLNGAMMGDADWQEESWTDTMKPASHVAALLADEQPKYPSNAVLQILSDPSSLPSLMSSDTASLSRSLSLPFLDTLGAKDEEGGNGVNWVDTVIHPHLERESPVTDAMAHSAQEVSWPEGQVQRRSAQAAPQPLARALHQRQPVTLPMPMPFLKSLSTPQLLSASPCQTMSAQQIVPIATGNHDETLPAAAIGQALPCDGGAPVAMRQRAAPVIPLRRSQLENSERSGSEQEAPMAAEEISETREGRVEHPAITPTASPPSQGWSHSVVVERRKEKKSRTLRHGSAIFLFGASRYKKSKEDIRRSRESHHFVPVSISTSAVCWSCRKPLAHKLTVKCQRCNLICHEGCLEQIEVCSASLLPPSTSLHHSSVGGLASDMGQRRRLNSTGNDLSSDELQPPLNGKSSPSVMLEPQQMAVEHGDEGSRLQPTLPPQSLKRLSVPASYPQHTKSTGLGAAQSDSNLSPSKSGSTDSQGADYDSPAEDVSLSEPTSQTGAASAAGKADSVIHLLPMLRFDGDLRLELDEPEAWVSLVEPSVLGQLPEEEVKRQSMIHELIFLEKNYQIILLIIDQLYIAGLQRELQWSEADVRLFFPSFEGIVSVHKTFLGRLRARQAQGVVIVQIGDVFLQQFEGDEAEKMKRAYADFCCHKKQAEAEYKQRLKTDAKFAAFDKKWNENIGNRNLRFDSVMQTITQRITKYRILVDNIFKKTNKSSGDYGLMARACHYVDDVISHVNRELDQQKLKEELGRIYRSFDSKSTLVGRDGTPYGPAEEWKKHNLLDRRTLLFEARQVQIQRSSKEEEKKALSVTLLVMSDVLVLLSNSAGRDKYSWASIDSKRDRAVIHLQDLVLRLKPETAGAEERSLYLVSQELRTPYELTCETAKERDKLRKEIEAARDHGGNLRASSAMDGDDLADALFLDNYTAHIKRIDDVVAACRLRDDGIRRLCLEKEQLLQQMASCAGMTNYRLHRPPLLDMEEGNLQEGGEELLQSAQEAVRQADKLCCFLTAAALPSEGQGQRRDDGKEEVQRRIPSWPYGELLGQASPEPLPTVHLGVSAQAPARRHETFGGFDNKSEMPALTSTAGRSTSMKNPPRQRRSASPLNGTLSPACQPEQSEAQAVPLDQVSLAVSRTSLSPSTLSGRESGDGSSPSASSSPRLSAVLSDEQATLVPALIQLAHHLNQLTDGLAQHLTAVEALRHKYAAAQHKMAVMEGRDKRLNKHSGQLEELRALQEALARDKCQWQAQRDDERQQLDKLRKQLDADMMKAKQEREDVEKQRQAMFAQCEKLVENGLEVKLSSSAPYAQIFHRQQPPPEAAMSSELLLQSLAETGPLLEQDPRLAHLPPRPLSHQPAHYPPPLSTDGPPLQRLTSPPPLAAVLANGGPRSALAARSLLLPFNSFSSLPVAPALDTGATPPPSGLCGPAGRQPSQSSLLLPTGPPVLPKHSFSWKGSMESLCDKLRNPREGSALAPADRPDSAAPPRPTLRANSEAKLGIGNLMHLSEKDQALDHPPSTRKKGSAKKRYAF</sequence>
<feature type="compositionally biased region" description="Polar residues" evidence="8">
    <location>
        <begin position="400"/>
        <end position="410"/>
    </location>
</feature>
<keyword evidence="3" id="KW-0597">Phosphoprotein</keyword>
<name>A0A1D1VJ88_RAMVA</name>
<feature type="compositionally biased region" description="Polar residues" evidence="8">
    <location>
        <begin position="1111"/>
        <end position="1130"/>
    </location>
</feature>
<protein>
    <recommendedName>
        <fullName evidence="13">Phorbol-ester/DAG-type domain-containing protein</fullName>
    </recommendedName>
</protein>
<keyword evidence="6" id="KW-0862">Zinc</keyword>